<dbReference type="EMBL" id="CP157353">
    <property type="protein sequence ID" value="XBM04796.1"/>
    <property type="molecule type" value="Genomic_DNA"/>
</dbReference>
<keyword evidence="1" id="KW-0472">Membrane</keyword>
<dbReference type="AlphaFoldDB" id="A0AAU7FML7"/>
<reference evidence="2" key="1">
    <citation type="submission" date="2024-05" db="EMBL/GenBank/DDBJ databases">
        <authorList>
            <person name="Liu Z."/>
        </authorList>
    </citation>
    <scope>NUCLEOTIDE SEQUENCE</scope>
    <source>
        <strain evidence="2">BS1807G30</strain>
    </source>
</reference>
<proteinExistence type="predicted"/>
<organism evidence="2">
    <name type="scientific">Bacillus sp. BS1807G30</name>
    <dbReference type="NCBI Taxonomy" id="3153756"/>
    <lineage>
        <taxon>Bacteria</taxon>
        <taxon>Bacillati</taxon>
        <taxon>Bacillota</taxon>
        <taxon>Bacilli</taxon>
        <taxon>Bacillales</taxon>
        <taxon>Bacillaceae</taxon>
        <taxon>Bacillus</taxon>
    </lineage>
</organism>
<evidence type="ECO:0000256" key="1">
    <source>
        <dbReference type="SAM" id="Phobius"/>
    </source>
</evidence>
<sequence>MKLLIMLTGTFGISSATAGAIYVALNTALKSGALSVGRVVLLMAGTGVGALLIISIFAVGGTFIMKKLKAGRAATVAW</sequence>
<protein>
    <recommendedName>
        <fullName evidence="3">Circular bacteriocin, circularin A/uberolysin family</fullName>
    </recommendedName>
</protein>
<name>A0AAU7FML7_9BACI</name>
<dbReference type="RefSeq" id="WP_047946440.1">
    <property type="nucleotide sequence ID" value="NZ_CP157353.1"/>
</dbReference>
<evidence type="ECO:0008006" key="3">
    <source>
        <dbReference type="Google" id="ProtNLM"/>
    </source>
</evidence>
<gene>
    <name evidence="2" type="ORF">ABG082_03245</name>
</gene>
<evidence type="ECO:0000313" key="2">
    <source>
        <dbReference type="EMBL" id="XBM04796.1"/>
    </source>
</evidence>
<feature type="transmembrane region" description="Helical" evidence="1">
    <location>
        <begin position="42"/>
        <end position="64"/>
    </location>
</feature>
<accession>A0AAU7FML7</accession>
<keyword evidence="1" id="KW-1133">Transmembrane helix</keyword>
<keyword evidence="1" id="KW-0812">Transmembrane</keyword>